<dbReference type="InterPro" id="IPR006015">
    <property type="entry name" value="Universal_stress_UspA"/>
</dbReference>
<evidence type="ECO:0000313" key="5">
    <source>
        <dbReference type="Proteomes" id="UP000297839"/>
    </source>
</evidence>
<feature type="domain" description="UspA" evidence="3">
    <location>
        <begin position="1"/>
        <end position="147"/>
    </location>
</feature>
<dbReference type="Gene3D" id="3.40.50.620">
    <property type="entry name" value="HUPs"/>
    <property type="match status" value="1"/>
</dbReference>
<evidence type="ECO:0000256" key="2">
    <source>
        <dbReference type="PIRNR" id="PIRNR006276"/>
    </source>
</evidence>
<dbReference type="InterPro" id="IPR006016">
    <property type="entry name" value="UspA"/>
</dbReference>
<dbReference type="PANTHER" id="PTHR46268">
    <property type="entry name" value="STRESS RESPONSE PROTEIN NHAX"/>
    <property type="match status" value="1"/>
</dbReference>
<dbReference type="Pfam" id="PF00582">
    <property type="entry name" value="Usp"/>
    <property type="match status" value="1"/>
</dbReference>
<sequence length="147" mass="16122">MYERILVTTDGSELSRKAVIEAIALCRKLGAELYLLHVVPRYPMSYFEGGSALEAGEVSRIEKQWADHGRTIVDQAAKQAEESGLVARAVVMQSDAVADSIIAAARKHRCSLIVMASHGRRGLQRVLLGSETQHVLTQSEIPVLVLR</sequence>
<dbReference type="PIRSF" id="PIRSF006276">
    <property type="entry name" value="UspA"/>
    <property type="match status" value="1"/>
</dbReference>
<dbReference type="RefSeq" id="WP_135247766.1">
    <property type="nucleotide sequence ID" value="NZ_SMLK01000001.1"/>
</dbReference>
<protein>
    <recommendedName>
        <fullName evidence="2">Universal stress protein</fullName>
    </recommendedName>
</protein>
<dbReference type="OrthoDB" id="5295044at2"/>
<keyword evidence="2" id="KW-0963">Cytoplasm</keyword>
<dbReference type="PRINTS" id="PR01438">
    <property type="entry name" value="UNVRSLSTRESS"/>
</dbReference>
<comment type="subcellular location">
    <subcellularLocation>
        <location evidence="2">Cytoplasm</location>
    </subcellularLocation>
</comment>
<organism evidence="4 5">
    <name type="scientific">Ramlibacter humi</name>
    <dbReference type="NCBI Taxonomy" id="2530451"/>
    <lineage>
        <taxon>Bacteria</taxon>
        <taxon>Pseudomonadati</taxon>
        <taxon>Pseudomonadota</taxon>
        <taxon>Betaproteobacteria</taxon>
        <taxon>Burkholderiales</taxon>
        <taxon>Comamonadaceae</taxon>
        <taxon>Ramlibacter</taxon>
    </lineage>
</organism>
<accession>A0A4Z0CBM7</accession>
<dbReference type="CDD" id="cd00293">
    <property type="entry name" value="USP-like"/>
    <property type="match status" value="1"/>
</dbReference>
<dbReference type="InterPro" id="IPR014729">
    <property type="entry name" value="Rossmann-like_a/b/a_fold"/>
</dbReference>
<dbReference type="AlphaFoldDB" id="A0A4Z0CBM7"/>
<gene>
    <name evidence="4" type="ORF">EZ216_01295</name>
</gene>
<reference evidence="4 5" key="1">
    <citation type="submission" date="2019-03" db="EMBL/GenBank/DDBJ databases">
        <title>Ramlibacter sp. 18x22-1, whole genome shotgun sequence.</title>
        <authorList>
            <person name="Zhang X."/>
            <person name="Feng G."/>
            <person name="Zhu H."/>
        </authorList>
    </citation>
    <scope>NUCLEOTIDE SEQUENCE [LARGE SCALE GENOMIC DNA]</scope>
    <source>
        <strain evidence="4 5">18x22-1</strain>
    </source>
</reference>
<comment type="caution">
    <text evidence="4">The sequence shown here is derived from an EMBL/GenBank/DDBJ whole genome shotgun (WGS) entry which is preliminary data.</text>
</comment>
<keyword evidence="5" id="KW-1185">Reference proteome</keyword>
<dbReference type="SUPFAM" id="SSF52402">
    <property type="entry name" value="Adenine nucleotide alpha hydrolases-like"/>
    <property type="match status" value="1"/>
</dbReference>
<evidence type="ECO:0000259" key="3">
    <source>
        <dbReference type="Pfam" id="PF00582"/>
    </source>
</evidence>
<dbReference type="GO" id="GO:0005737">
    <property type="term" value="C:cytoplasm"/>
    <property type="evidence" value="ECO:0007669"/>
    <property type="project" value="UniProtKB-SubCell"/>
</dbReference>
<evidence type="ECO:0000313" key="4">
    <source>
        <dbReference type="EMBL" id="TFZ07828.1"/>
    </source>
</evidence>
<dbReference type="PANTHER" id="PTHR46268:SF15">
    <property type="entry name" value="UNIVERSAL STRESS PROTEIN HP_0031"/>
    <property type="match status" value="1"/>
</dbReference>
<dbReference type="Proteomes" id="UP000297839">
    <property type="component" value="Unassembled WGS sequence"/>
</dbReference>
<evidence type="ECO:0000256" key="1">
    <source>
        <dbReference type="ARBA" id="ARBA00008791"/>
    </source>
</evidence>
<comment type="similarity">
    <text evidence="1 2">Belongs to the universal stress protein A family.</text>
</comment>
<name>A0A4Z0CBM7_9BURK</name>
<dbReference type="EMBL" id="SMLK01000001">
    <property type="protein sequence ID" value="TFZ07828.1"/>
    <property type="molecule type" value="Genomic_DNA"/>
</dbReference>
<proteinExistence type="inferred from homology"/>